<evidence type="ECO:0000256" key="4">
    <source>
        <dbReference type="ARBA" id="ARBA00022679"/>
    </source>
</evidence>
<keyword evidence="6" id="KW-0735">Signal-anchor</keyword>
<comment type="similarity">
    <text evidence="2 10">Belongs to the glycosyltransferase 31 family.</text>
</comment>
<evidence type="ECO:0000256" key="5">
    <source>
        <dbReference type="ARBA" id="ARBA00022692"/>
    </source>
</evidence>
<sequence length="329" mass="38733">MNYSLIHESPTEHRRRILSNSVENKILNDLYKEDKSWYLKEPFIEGKAPQLVIFIQTRDDAASQRDFIRSTWANKSYYYDGIGRHPFVFFVCDLDPCCHRMNDNLTTEILTNKDILLVNIHDTYDNLTLKGVLAMHWILKTMGDSVKYVIKTDDDVMLNIFRWMSVLKSLSLRNKSKFILGFVWQKSKVKRNGKYIVNEEEYPEQYYPSFCAGPGYAISRDAIVTLLNMTSHVRYLKREDVFITGLLAAAGHVSRYSFSKNSYILYSYQYQKNNNLESTMLVHGGDKLLQRYIWNLYVDKKKLNAHVVTKYFFVTSLMWPEEVNPRSRQ</sequence>
<evidence type="ECO:0000256" key="7">
    <source>
        <dbReference type="ARBA" id="ARBA00022989"/>
    </source>
</evidence>
<evidence type="ECO:0000256" key="1">
    <source>
        <dbReference type="ARBA" id="ARBA00004323"/>
    </source>
</evidence>
<keyword evidence="8 10" id="KW-0333">Golgi apparatus</keyword>
<dbReference type="Proteomes" id="UP001208570">
    <property type="component" value="Unassembled WGS sequence"/>
</dbReference>
<dbReference type="PANTHER" id="PTHR11214:SF378">
    <property type="entry name" value="BETA-1,3-GALACTOSYLTRANSFERASE 4"/>
    <property type="match status" value="1"/>
</dbReference>
<dbReference type="InterPro" id="IPR002659">
    <property type="entry name" value="Glyco_trans_31"/>
</dbReference>
<evidence type="ECO:0000256" key="3">
    <source>
        <dbReference type="ARBA" id="ARBA00022676"/>
    </source>
</evidence>
<gene>
    <name evidence="11" type="ORF">LSH36_1704g00014</name>
</gene>
<organism evidence="11 12">
    <name type="scientific">Paralvinella palmiformis</name>
    <dbReference type="NCBI Taxonomy" id="53620"/>
    <lineage>
        <taxon>Eukaryota</taxon>
        <taxon>Metazoa</taxon>
        <taxon>Spiralia</taxon>
        <taxon>Lophotrochozoa</taxon>
        <taxon>Annelida</taxon>
        <taxon>Polychaeta</taxon>
        <taxon>Sedentaria</taxon>
        <taxon>Canalipalpata</taxon>
        <taxon>Terebellida</taxon>
        <taxon>Terebelliformia</taxon>
        <taxon>Alvinellidae</taxon>
        <taxon>Paralvinella</taxon>
    </lineage>
</organism>
<dbReference type="EC" id="2.4.1.-" evidence="10"/>
<protein>
    <recommendedName>
        <fullName evidence="10">Hexosyltransferase</fullName>
        <ecNumber evidence="10">2.4.1.-</ecNumber>
    </recommendedName>
</protein>
<dbReference type="Gene3D" id="3.90.550.50">
    <property type="match status" value="1"/>
</dbReference>
<keyword evidence="4" id="KW-0808">Transferase</keyword>
<evidence type="ECO:0000256" key="9">
    <source>
        <dbReference type="ARBA" id="ARBA00023136"/>
    </source>
</evidence>
<keyword evidence="5" id="KW-0812">Transmembrane</keyword>
<evidence type="ECO:0000313" key="12">
    <source>
        <dbReference type="Proteomes" id="UP001208570"/>
    </source>
</evidence>
<keyword evidence="7" id="KW-1133">Transmembrane helix</keyword>
<name>A0AAD9IS83_9ANNE</name>
<dbReference type="AlphaFoldDB" id="A0AAD9IS83"/>
<reference evidence="11" key="1">
    <citation type="journal article" date="2023" name="Mol. Biol. Evol.">
        <title>Third-Generation Sequencing Reveals the Adaptive Role of the Epigenome in Three Deep-Sea Polychaetes.</title>
        <authorList>
            <person name="Perez M."/>
            <person name="Aroh O."/>
            <person name="Sun Y."/>
            <person name="Lan Y."/>
            <person name="Juniper S.K."/>
            <person name="Young C.R."/>
            <person name="Angers B."/>
            <person name="Qian P.Y."/>
        </authorList>
    </citation>
    <scope>NUCLEOTIDE SEQUENCE</scope>
    <source>
        <strain evidence="11">P08H-3</strain>
    </source>
</reference>
<accession>A0AAD9IS83</accession>
<evidence type="ECO:0000256" key="2">
    <source>
        <dbReference type="ARBA" id="ARBA00008661"/>
    </source>
</evidence>
<dbReference type="EMBL" id="JAODUP010001702">
    <property type="protein sequence ID" value="KAK2139592.1"/>
    <property type="molecule type" value="Genomic_DNA"/>
</dbReference>
<dbReference type="GO" id="GO:0016758">
    <property type="term" value="F:hexosyltransferase activity"/>
    <property type="evidence" value="ECO:0007669"/>
    <property type="project" value="InterPro"/>
</dbReference>
<dbReference type="Pfam" id="PF01762">
    <property type="entry name" value="Galactosyl_T"/>
    <property type="match status" value="1"/>
</dbReference>
<evidence type="ECO:0000256" key="6">
    <source>
        <dbReference type="ARBA" id="ARBA00022968"/>
    </source>
</evidence>
<comment type="caution">
    <text evidence="11">The sequence shown here is derived from an EMBL/GenBank/DDBJ whole genome shotgun (WGS) entry which is preliminary data.</text>
</comment>
<keyword evidence="9" id="KW-0472">Membrane</keyword>
<dbReference type="GO" id="GO:0000139">
    <property type="term" value="C:Golgi membrane"/>
    <property type="evidence" value="ECO:0007669"/>
    <property type="project" value="UniProtKB-SubCell"/>
</dbReference>
<proteinExistence type="inferred from homology"/>
<keyword evidence="3 10" id="KW-0328">Glycosyltransferase</keyword>
<dbReference type="GO" id="GO:0006493">
    <property type="term" value="P:protein O-linked glycosylation"/>
    <property type="evidence" value="ECO:0007669"/>
    <property type="project" value="TreeGrafter"/>
</dbReference>
<keyword evidence="12" id="KW-1185">Reference proteome</keyword>
<evidence type="ECO:0000256" key="10">
    <source>
        <dbReference type="RuleBase" id="RU363063"/>
    </source>
</evidence>
<comment type="subcellular location">
    <subcellularLocation>
        <location evidence="1 10">Golgi apparatus membrane</location>
        <topology evidence="1 10">Single-pass type II membrane protein</topology>
    </subcellularLocation>
</comment>
<dbReference type="PANTHER" id="PTHR11214">
    <property type="entry name" value="BETA-1,3-N-ACETYLGLUCOSAMINYLTRANSFERASE"/>
    <property type="match status" value="1"/>
</dbReference>
<evidence type="ECO:0000256" key="8">
    <source>
        <dbReference type="ARBA" id="ARBA00023034"/>
    </source>
</evidence>
<evidence type="ECO:0000313" key="11">
    <source>
        <dbReference type="EMBL" id="KAK2139592.1"/>
    </source>
</evidence>